<dbReference type="AlphaFoldDB" id="A0A5D0CWN1"/>
<gene>
    <name evidence="3" type="ORF">FRY98_00370</name>
</gene>
<accession>A0A5D0CWN1</accession>
<evidence type="ECO:0000256" key="2">
    <source>
        <dbReference type="SAM" id="Phobius"/>
    </source>
</evidence>
<feature type="transmembrane region" description="Helical" evidence="2">
    <location>
        <begin position="7"/>
        <end position="27"/>
    </location>
</feature>
<name>A0A5D0CWN1_9BACL</name>
<dbReference type="Proteomes" id="UP000325218">
    <property type="component" value="Unassembled WGS sequence"/>
</dbReference>
<proteinExistence type="predicted"/>
<feature type="region of interest" description="Disordered" evidence="1">
    <location>
        <begin position="72"/>
        <end position="105"/>
    </location>
</feature>
<reference evidence="3 4" key="1">
    <citation type="submission" date="2019-08" db="EMBL/GenBank/DDBJ databases">
        <title>Genome sequencing of Paenibacillus faecis DSM 23593(T).</title>
        <authorList>
            <person name="Kook J.-K."/>
            <person name="Park S.-N."/>
            <person name="Lim Y.K."/>
        </authorList>
    </citation>
    <scope>NUCLEOTIDE SEQUENCE [LARGE SCALE GENOMIC DNA]</scope>
    <source>
        <strain evidence="3 4">DSM 23593</strain>
    </source>
</reference>
<dbReference type="EMBL" id="VSDO01000001">
    <property type="protein sequence ID" value="TYA14178.1"/>
    <property type="molecule type" value="Genomic_DNA"/>
</dbReference>
<organism evidence="3 4">
    <name type="scientific">Paenibacillus faecis</name>
    <dbReference type="NCBI Taxonomy" id="862114"/>
    <lineage>
        <taxon>Bacteria</taxon>
        <taxon>Bacillati</taxon>
        <taxon>Bacillota</taxon>
        <taxon>Bacilli</taxon>
        <taxon>Bacillales</taxon>
        <taxon>Paenibacillaceae</taxon>
        <taxon>Paenibacillus</taxon>
    </lineage>
</organism>
<keyword evidence="4" id="KW-1185">Reference proteome</keyword>
<feature type="compositionally biased region" description="Basic and acidic residues" evidence="1">
    <location>
        <begin position="95"/>
        <end position="105"/>
    </location>
</feature>
<comment type="caution">
    <text evidence="3">The sequence shown here is derived from an EMBL/GenBank/DDBJ whole genome shotgun (WGS) entry which is preliminary data.</text>
</comment>
<evidence type="ECO:0000256" key="1">
    <source>
        <dbReference type="SAM" id="MobiDB-lite"/>
    </source>
</evidence>
<keyword evidence="2" id="KW-0812">Transmembrane</keyword>
<sequence>MNKLLKIIGTVFFIGGLLWAIFSAIYGDGWIPALASILSGFLAGIVFLALAEILDRTDENRYYLEVLLERTEQPEPPVSRPAAPAKRKTKTALESLKDHKFNAND</sequence>
<feature type="transmembrane region" description="Helical" evidence="2">
    <location>
        <begin position="33"/>
        <end position="54"/>
    </location>
</feature>
<evidence type="ECO:0000313" key="3">
    <source>
        <dbReference type="EMBL" id="TYA14178.1"/>
    </source>
</evidence>
<keyword evidence="2" id="KW-1133">Transmembrane helix</keyword>
<protein>
    <submittedName>
        <fullName evidence="3">DUF3021 domain-containing protein</fullName>
    </submittedName>
</protein>
<dbReference type="RefSeq" id="WP_148449640.1">
    <property type="nucleotide sequence ID" value="NZ_VSDO01000001.1"/>
</dbReference>
<evidence type="ECO:0000313" key="4">
    <source>
        <dbReference type="Proteomes" id="UP000325218"/>
    </source>
</evidence>
<dbReference type="OrthoDB" id="2660780at2"/>
<keyword evidence="2" id="KW-0472">Membrane</keyword>